<gene>
    <name evidence="2" type="ORF">C496_08391</name>
</gene>
<dbReference type="PATRIC" id="fig|1114856.3.peg.1753"/>
<dbReference type="RefSeq" id="WP_006089497.1">
    <property type="nucleotide sequence ID" value="NZ_AOHW01000026.1"/>
</dbReference>
<organism evidence="2 3">
    <name type="scientific">Natronorubrum tibetense GA33</name>
    <dbReference type="NCBI Taxonomy" id="1114856"/>
    <lineage>
        <taxon>Archaea</taxon>
        <taxon>Methanobacteriati</taxon>
        <taxon>Methanobacteriota</taxon>
        <taxon>Stenosarchaea group</taxon>
        <taxon>Halobacteria</taxon>
        <taxon>Halobacteriales</taxon>
        <taxon>Natrialbaceae</taxon>
        <taxon>Natronorubrum</taxon>
    </lineage>
</organism>
<dbReference type="STRING" id="1114856.GCA_000383975_02102"/>
<dbReference type="OrthoDB" id="187142at2157"/>
<proteinExistence type="predicted"/>
<dbReference type="AlphaFoldDB" id="L9VX93"/>
<keyword evidence="1" id="KW-0472">Membrane</keyword>
<sequence>MRIELPSSALGLLERIRRLGDRLRSVGQPVTSSVSLLLVVAGICVVTVAYLLQYGVWPALMAVWGTFLLVFGTTWYLVVRWSRS</sequence>
<keyword evidence="1" id="KW-0812">Transmembrane</keyword>
<evidence type="ECO:0000313" key="3">
    <source>
        <dbReference type="Proteomes" id="UP000011599"/>
    </source>
</evidence>
<dbReference type="Proteomes" id="UP000011599">
    <property type="component" value="Unassembled WGS sequence"/>
</dbReference>
<dbReference type="EMBL" id="AOHW01000026">
    <property type="protein sequence ID" value="ELY41799.1"/>
    <property type="molecule type" value="Genomic_DNA"/>
</dbReference>
<keyword evidence="1" id="KW-1133">Transmembrane helix</keyword>
<comment type="caution">
    <text evidence="2">The sequence shown here is derived from an EMBL/GenBank/DDBJ whole genome shotgun (WGS) entry which is preliminary data.</text>
</comment>
<accession>L9VX93</accession>
<reference evidence="2 3" key="1">
    <citation type="journal article" date="2014" name="PLoS Genet.">
        <title>Phylogenetically driven sequencing of extremely halophilic archaea reveals strategies for static and dynamic osmo-response.</title>
        <authorList>
            <person name="Becker E.A."/>
            <person name="Seitzer P.M."/>
            <person name="Tritt A."/>
            <person name="Larsen D."/>
            <person name="Krusor M."/>
            <person name="Yao A.I."/>
            <person name="Wu D."/>
            <person name="Madern D."/>
            <person name="Eisen J.A."/>
            <person name="Darling A.E."/>
            <person name="Facciotti M.T."/>
        </authorList>
    </citation>
    <scope>NUCLEOTIDE SEQUENCE [LARGE SCALE GENOMIC DNA]</scope>
    <source>
        <strain evidence="2 3">GA33</strain>
    </source>
</reference>
<evidence type="ECO:0000313" key="2">
    <source>
        <dbReference type="EMBL" id="ELY41799.1"/>
    </source>
</evidence>
<protein>
    <submittedName>
        <fullName evidence="2">Uncharacterized protein</fullName>
    </submittedName>
</protein>
<evidence type="ECO:0000256" key="1">
    <source>
        <dbReference type="SAM" id="Phobius"/>
    </source>
</evidence>
<feature type="transmembrane region" description="Helical" evidence="1">
    <location>
        <begin position="59"/>
        <end position="79"/>
    </location>
</feature>
<name>L9VX93_9EURY</name>
<keyword evidence="3" id="KW-1185">Reference proteome</keyword>
<feature type="transmembrane region" description="Helical" evidence="1">
    <location>
        <begin position="34"/>
        <end position="53"/>
    </location>
</feature>